<gene>
    <name evidence="2" type="ORF">QTN47_20445</name>
</gene>
<sequence>MIPIDACEPYFEYVRKYTELDAEAMQLIASQISEVTFPKKHIILPENSACNKVYFIVSGTARSYYTDFSGITVTWSFHFNNSRSVIRNVFAVDYRAFITNKPSSISIETLSEVKAFVFTKEAVSSMMERSLKYEIWMRKLNENAYVSMFDRAFTLLTMSATERYSKLVEEEPHLLQMFSNHYIASYLGIAPQSLSRIRSQH</sequence>
<reference evidence="2 3" key="1">
    <citation type="submission" date="2023-07" db="EMBL/GenBank/DDBJ databases">
        <authorList>
            <person name="Lian W.-H."/>
        </authorList>
    </citation>
    <scope>NUCLEOTIDE SEQUENCE [LARGE SCALE GENOMIC DNA]</scope>
    <source>
        <strain evidence="2 3">SYSU DXS3180</strain>
    </source>
</reference>
<evidence type="ECO:0000313" key="3">
    <source>
        <dbReference type="Proteomes" id="UP001560573"/>
    </source>
</evidence>
<dbReference type="RefSeq" id="WP_369331296.1">
    <property type="nucleotide sequence ID" value="NZ_JAULBC010000007.1"/>
</dbReference>
<evidence type="ECO:0000313" key="2">
    <source>
        <dbReference type="EMBL" id="MEX6689889.1"/>
    </source>
</evidence>
<dbReference type="InterPro" id="IPR000595">
    <property type="entry name" value="cNMP-bd_dom"/>
</dbReference>
<dbReference type="Pfam" id="PF00027">
    <property type="entry name" value="cNMP_binding"/>
    <property type="match status" value="1"/>
</dbReference>
<dbReference type="CDD" id="cd00038">
    <property type="entry name" value="CAP_ED"/>
    <property type="match status" value="1"/>
</dbReference>
<dbReference type="Proteomes" id="UP001560573">
    <property type="component" value="Unassembled WGS sequence"/>
</dbReference>
<dbReference type="Gene3D" id="2.60.120.10">
    <property type="entry name" value="Jelly Rolls"/>
    <property type="match status" value="1"/>
</dbReference>
<protein>
    <submittedName>
        <fullName evidence="2">Crp/Fnr family transcriptional regulator</fullName>
    </submittedName>
</protein>
<dbReference type="InterPro" id="IPR018490">
    <property type="entry name" value="cNMP-bd_dom_sf"/>
</dbReference>
<dbReference type="SUPFAM" id="SSF51206">
    <property type="entry name" value="cAMP-binding domain-like"/>
    <property type="match status" value="1"/>
</dbReference>
<organism evidence="2 3">
    <name type="scientific">Danxiaibacter flavus</name>
    <dbReference type="NCBI Taxonomy" id="3049108"/>
    <lineage>
        <taxon>Bacteria</taxon>
        <taxon>Pseudomonadati</taxon>
        <taxon>Bacteroidota</taxon>
        <taxon>Chitinophagia</taxon>
        <taxon>Chitinophagales</taxon>
        <taxon>Chitinophagaceae</taxon>
        <taxon>Danxiaibacter</taxon>
    </lineage>
</organism>
<evidence type="ECO:0000259" key="1">
    <source>
        <dbReference type="Pfam" id="PF00027"/>
    </source>
</evidence>
<dbReference type="InterPro" id="IPR014710">
    <property type="entry name" value="RmlC-like_jellyroll"/>
</dbReference>
<comment type="caution">
    <text evidence="2">The sequence shown here is derived from an EMBL/GenBank/DDBJ whole genome shotgun (WGS) entry which is preliminary data.</text>
</comment>
<keyword evidence="3" id="KW-1185">Reference proteome</keyword>
<name>A0ABV3ZJ30_9BACT</name>
<proteinExistence type="predicted"/>
<dbReference type="EMBL" id="JAULBC010000007">
    <property type="protein sequence ID" value="MEX6689889.1"/>
    <property type="molecule type" value="Genomic_DNA"/>
</dbReference>
<accession>A0ABV3ZJ30</accession>
<feature type="domain" description="Cyclic nucleotide-binding" evidence="1">
    <location>
        <begin position="35"/>
        <end position="129"/>
    </location>
</feature>